<gene>
    <name evidence="1" type="ORF">FVB9532_00324</name>
</gene>
<organism evidence="1 2">
    <name type="scientific">Mesonia oceanica</name>
    <dbReference type="NCBI Taxonomy" id="2687242"/>
    <lineage>
        <taxon>Bacteria</taxon>
        <taxon>Pseudomonadati</taxon>
        <taxon>Bacteroidota</taxon>
        <taxon>Flavobacteriia</taxon>
        <taxon>Flavobacteriales</taxon>
        <taxon>Flavobacteriaceae</taxon>
        <taxon>Mesonia</taxon>
    </lineage>
</organism>
<protein>
    <submittedName>
        <fullName evidence="1">HTH-type transcriptional regulator</fullName>
    </submittedName>
</protein>
<dbReference type="EMBL" id="CABVMM010000001">
    <property type="protein sequence ID" value="VVU99074.1"/>
    <property type="molecule type" value="Genomic_DNA"/>
</dbReference>
<sequence>MTTLGSYLKSLRKSNNLTLKYIEENLGISNAYLSQLENDKIKSPSIYVLTTLSNAYDTPLAQILEGSGIVKKPEQTQEENQLNSRIAFSTEKMSKAEKEEVLEYLNFLKSKRK</sequence>
<keyword evidence="2" id="KW-1185">Reference proteome</keyword>
<name>A0AC61Y6V0_9FLAO</name>
<evidence type="ECO:0000313" key="1">
    <source>
        <dbReference type="EMBL" id="VVU99074.1"/>
    </source>
</evidence>
<comment type="caution">
    <text evidence="1">The sequence shown here is derived from an EMBL/GenBank/DDBJ whole genome shotgun (WGS) entry which is preliminary data.</text>
</comment>
<accession>A0AC61Y6V0</accession>
<proteinExistence type="predicted"/>
<dbReference type="Proteomes" id="UP000356253">
    <property type="component" value="Unassembled WGS sequence"/>
</dbReference>
<evidence type="ECO:0000313" key="2">
    <source>
        <dbReference type="Proteomes" id="UP000356253"/>
    </source>
</evidence>
<reference evidence="1" key="1">
    <citation type="submission" date="2019-09" db="EMBL/GenBank/DDBJ databases">
        <authorList>
            <person name="Rodrigo-Torres L."/>
            <person name="Arahal R. D."/>
            <person name="Lucena T."/>
        </authorList>
    </citation>
    <scope>NUCLEOTIDE SEQUENCE</scope>
    <source>
        <strain evidence="1">ISS653</strain>
    </source>
</reference>